<feature type="domain" description="Disease resistance R13L4/SHOC-2-like LRR" evidence="3">
    <location>
        <begin position="73"/>
        <end position="266"/>
    </location>
</feature>
<organism evidence="4 5">
    <name type="scientific">Leersia perrieri</name>
    <dbReference type="NCBI Taxonomy" id="77586"/>
    <lineage>
        <taxon>Eukaryota</taxon>
        <taxon>Viridiplantae</taxon>
        <taxon>Streptophyta</taxon>
        <taxon>Embryophyta</taxon>
        <taxon>Tracheophyta</taxon>
        <taxon>Spermatophyta</taxon>
        <taxon>Magnoliopsida</taxon>
        <taxon>Liliopsida</taxon>
        <taxon>Poales</taxon>
        <taxon>Poaceae</taxon>
        <taxon>BOP clade</taxon>
        <taxon>Oryzoideae</taxon>
        <taxon>Oryzeae</taxon>
        <taxon>Oryzinae</taxon>
        <taxon>Leersia</taxon>
    </lineage>
</organism>
<accession>A0A0D9VGW3</accession>
<dbReference type="PANTHER" id="PTHR47186">
    <property type="entry name" value="LEUCINE-RICH REPEAT-CONTAINING PROTEIN 57"/>
    <property type="match status" value="1"/>
</dbReference>
<dbReference type="SUPFAM" id="SSF52047">
    <property type="entry name" value="RNI-like"/>
    <property type="match status" value="1"/>
</dbReference>
<dbReference type="STRING" id="77586.A0A0D9VGW3"/>
<evidence type="ECO:0000256" key="2">
    <source>
        <dbReference type="SAM" id="MobiDB-lite"/>
    </source>
</evidence>
<dbReference type="EnsemblPlants" id="LPERR02G15990.1">
    <property type="protein sequence ID" value="LPERR02G15990.1"/>
    <property type="gene ID" value="LPERR02G15990"/>
</dbReference>
<feature type="region of interest" description="Disordered" evidence="2">
    <location>
        <begin position="1"/>
        <end position="20"/>
    </location>
</feature>
<sequence length="440" mass="50825">MESPKGQDKEQQKENNNISKLNLREFDNKRVVLNINAHVYQLPNRLLSHLGGNLVVLQLGRWWNSDDNTYMEVQGLEKLSAISNLKNLRYLGIRGLSKLTELPNEISKLRQLEVLDVRGCQNLTRVTSSNVKNLRLLTHLDLTECYMLEHIGREITSLSKLQVFKGFVFSIDSRWNNVCRLQDIGAKMKHLQKLSINVTTDANVAKNEMAQLKHLSGLTSLTITWGELPSILTSEERKADRNQLLERWTSLELPPSLVKLDIRCFPDKEIPSKWFEQGPNKSKVLKKLYVRGGAVEKLNLPRDNNIETLRLRYLKAFNMKWNDMLGMMKNLRYVEVFVKDAKVMKSEKRKYQVENVKEDKKKAKDEEMKLMEKIKKEMSIPKFMLDEEGVWVKDRKDKETEQSKGAQTQMTSEISNNVEKAHNASNGVKTPTTELPKGDT</sequence>
<feature type="region of interest" description="Disordered" evidence="2">
    <location>
        <begin position="394"/>
        <end position="440"/>
    </location>
</feature>
<dbReference type="eggNOG" id="ENOG502QSXD">
    <property type="taxonomic scope" value="Eukaryota"/>
</dbReference>
<proteinExistence type="predicted"/>
<dbReference type="Gramene" id="LPERR02G15990.1">
    <property type="protein sequence ID" value="LPERR02G15990.1"/>
    <property type="gene ID" value="LPERR02G15990"/>
</dbReference>
<dbReference type="InterPro" id="IPR032675">
    <property type="entry name" value="LRR_dom_sf"/>
</dbReference>
<reference evidence="5" key="2">
    <citation type="submission" date="2013-12" db="EMBL/GenBank/DDBJ databases">
        <authorList>
            <person name="Yu Y."/>
            <person name="Lee S."/>
            <person name="de Baynast K."/>
            <person name="Wissotski M."/>
            <person name="Liu L."/>
            <person name="Talag J."/>
            <person name="Goicoechea J."/>
            <person name="Angelova A."/>
            <person name="Jetty R."/>
            <person name="Kudrna D."/>
            <person name="Golser W."/>
            <person name="Rivera L."/>
            <person name="Zhang J."/>
            <person name="Wing R."/>
        </authorList>
    </citation>
    <scope>NUCLEOTIDE SEQUENCE</scope>
</reference>
<dbReference type="AlphaFoldDB" id="A0A0D9VGW3"/>
<evidence type="ECO:0000313" key="5">
    <source>
        <dbReference type="Proteomes" id="UP000032180"/>
    </source>
</evidence>
<keyword evidence="1" id="KW-0677">Repeat</keyword>
<dbReference type="Proteomes" id="UP000032180">
    <property type="component" value="Chromosome 2"/>
</dbReference>
<feature type="compositionally biased region" description="Basic and acidic residues" evidence="2">
    <location>
        <begin position="1"/>
        <end position="13"/>
    </location>
</feature>
<evidence type="ECO:0000259" key="3">
    <source>
        <dbReference type="Pfam" id="PF23598"/>
    </source>
</evidence>
<name>A0A0D9VGW3_9ORYZ</name>
<feature type="compositionally biased region" description="Polar residues" evidence="2">
    <location>
        <begin position="403"/>
        <end position="433"/>
    </location>
</feature>
<dbReference type="InterPro" id="IPR055414">
    <property type="entry name" value="LRR_R13L4/SHOC2-like"/>
</dbReference>
<dbReference type="Gene3D" id="3.80.10.10">
    <property type="entry name" value="Ribonuclease Inhibitor"/>
    <property type="match status" value="1"/>
</dbReference>
<keyword evidence="5" id="KW-1185">Reference proteome</keyword>
<reference evidence="4" key="3">
    <citation type="submission" date="2015-04" db="UniProtKB">
        <authorList>
            <consortium name="EnsemblPlants"/>
        </authorList>
    </citation>
    <scope>IDENTIFICATION</scope>
</reference>
<protein>
    <recommendedName>
        <fullName evidence="3">Disease resistance R13L4/SHOC-2-like LRR domain-containing protein</fullName>
    </recommendedName>
</protein>
<evidence type="ECO:0000313" key="4">
    <source>
        <dbReference type="EnsemblPlants" id="LPERR02G15990.1"/>
    </source>
</evidence>
<evidence type="ECO:0000256" key="1">
    <source>
        <dbReference type="ARBA" id="ARBA00022737"/>
    </source>
</evidence>
<dbReference type="HOGENOM" id="CLU_050766_0_0_1"/>
<dbReference type="PANTHER" id="PTHR47186:SF54">
    <property type="entry name" value="DISEASE RESISTANCE RPP13-LIKE PROTEIN 4"/>
    <property type="match status" value="1"/>
</dbReference>
<reference evidence="4 5" key="1">
    <citation type="submission" date="2012-08" db="EMBL/GenBank/DDBJ databases">
        <title>Oryza genome evolution.</title>
        <authorList>
            <person name="Wing R.A."/>
        </authorList>
    </citation>
    <scope>NUCLEOTIDE SEQUENCE</scope>
</reference>
<dbReference type="Pfam" id="PF23598">
    <property type="entry name" value="LRR_14"/>
    <property type="match status" value="1"/>
</dbReference>